<gene>
    <name evidence="1" type="ORF">DSO57_1016821</name>
</gene>
<reference evidence="1" key="1">
    <citation type="submission" date="2022-04" db="EMBL/GenBank/DDBJ databases">
        <title>Genome of the entomopathogenic fungus Entomophthora muscae.</title>
        <authorList>
            <person name="Elya C."/>
            <person name="Lovett B.R."/>
            <person name="Lee E."/>
            <person name="Macias A.M."/>
            <person name="Hajek A.E."/>
            <person name="De Bivort B.L."/>
            <person name="Kasson M.T."/>
            <person name="De Fine Licht H.H."/>
            <person name="Stajich J.E."/>
        </authorList>
    </citation>
    <scope>NUCLEOTIDE SEQUENCE</scope>
    <source>
        <strain evidence="1">Berkeley</strain>
    </source>
</reference>
<proteinExistence type="predicted"/>
<keyword evidence="2" id="KW-1185">Reference proteome</keyword>
<protein>
    <submittedName>
        <fullName evidence="1">Uncharacterized protein</fullName>
    </submittedName>
</protein>
<sequence length="276" mass="30991">MFNMAMVAFSATLIVHINCFVNSCRVVQRGGRYPWLRWWNMFQATCAVSCHLCRISDYFFPTDCNFKGYYNFVSYNTAILSMDGMVAFMAAMILLTTIVYREKAIILCCFGAMMAFLTKLHVIVRAFLSVSNSVGPFSLCLTAFSVPSLFVEAVFSEVGCHVFTLLTNGAIFARYMNQNPSVLTRDKMFTLNFNDHGLLYMIFMDLVTIVLYTPVGLGSGGPNPEVLIQVRWAITSKCFNIALIRFLNCHPPEPRALPLKSSIDTQETSFPAPRSA</sequence>
<dbReference type="EMBL" id="QTSX02000779">
    <property type="protein sequence ID" value="KAJ9085145.1"/>
    <property type="molecule type" value="Genomic_DNA"/>
</dbReference>
<dbReference type="Proteomes" id="UP001165960">
    <property type="component" value="Unassembled WGS sequence"/>
</dbReference>
<evidence type="ECO:0000313" key="1">
    <source>
        <dbReference type="EMBL" id="KAJ9085145.1"/>
    </source>
</evidence>
<accession>A0ACC2UE80</accession>
<evidence type="ECO:0000313" key="2">
    <source>
        <dbReference type="Proteomes" id="UP001165960"/>
    </source>
</evidence>
<organism evidence="1 2">
    <name type="scientific">Entomophthora muscae</name>
    <dbReference type="NCBI Taxonomy" id="34485"/>
    <lineage>
        <taxon>Eukaryota</taxon>
        <taxon>Fungi</taxon>
        <taxon>Fungi incertae sedis</taxon>
        <taxon>Zoopagomycota</taxon>
        <taxon>Entomophthoromycotina</taxon>
        <taxon>Entomophthoromycetes</taxon>
        <taxon>Entomophthorales</taxon>
        <taxon>Entomophthoraceae</taxon>
        <taxon>Entomophthora</taxon>
    </lineage>
</organism>
<name>A0ACC2UE80_9FUNG</name>
<comment type="caution">
    <text evidence="1">The sequence shown here is derived from an EMBL/GenBank/DDBJ whole genome shotgun (WGS) entry which is preliminary data.</text>
</comment>